<sequence>MENLDIVKIPILEVITLKLYSLFWGSLFLIKHLVKNLWISNSKENSGNPPDCLIDNSLGHHSYIKLKEVKFHYIEAGEKRNPLVIMLHGFPDCWISWHYQIPVLAKHFRVIAMDMKGFGDSDKPQSKSSYGVQKLAKEFNDLITLLGYRRCIIIGHDIGALFGWFIVHLYPDIVEKFVAISAPHPNLYWSTLPSTSEFNLRWVQFCQLPELPELKALDGNLTILNKVYPHLVNNSRCQEYLEAYKYAFARKEDWTGAINYFRTFPYWRLNIYESYQVSTLLIAGNKDKSVLIESIIQSTDFIEKFSLKVINNASHFPHQEQPEEVNKILLNFLTGNQNIVADVQKPSNQGLVNRMFGAVSNTVKYGNNVFDIVHKKTNGLTARALGYDS</sequence>
<dbReference type="GO" id="GO:0004301">
    <property type="term" value="F:epoxide hydrolase activity"/>
    <property type="evidence" value="ECO:0007669"/>
    <property type="project" value="UniProtKB-ARBA"/>
</dbReference>
<organism evidence="4">
    <name type="scientific">Rhodnius neglectus</name>
    <dbReference type="NCBI Taxonomy" id="72488"/>
    <lineage>
        <taxon>Eukaryota</taxon>
        <taxon>Metazoa</taxon>
        <taxon>Ecdysozoa</taxon>
        <taxon>Arthropoda</taxon>
        <taxon>Hexapoda</taxon>
        <taxon>Insecta</taxon>
        <taxon>Pterygota</taxon>
        <taxon>Neoptera</taxon>
        <taxon>Paraneoptera</taxon>
        <taxon>Hemiptera</taxon>
        <taxon>Heteroptera</taxon>
        <taxon>Panheteroptera</taxon>
        <taxon>Cimicomorpha</taxon>
        <taxon>Reduviidae</taxon>
        <taxon>Triatominae</taxon>
        <taxon>Rhodnius</taxon>
    </lineage>
</organism>
<evidence type="ECO:0000256" key="2">
    <source>
        <dbReference type="ARBA" id="ARBA00038334"/>
    </source>
</evidence>
<dbReference type="Gene3D" id="3.40.50.1820">
    <property type="entry name" value="alpha/beta hydrolase"/>
    <property type="match status" value="1"/>
</dbReference>
<feature type="domain" description="AB hydrolase-1" evidence="3">
    <location>
        <begin position="82"/>
        <end position="320"/>
    </location>
</feature>
<keyword evidence="1 4" id="KW-0378">Hydrolase</keyword>
<dbReference type="PRINTS" id="PR00412">
    <property type="entry name" value="EPOXHYDRLASE"/>
</dbReference>
<name>A0A0P4VZE2_9HEMI</name>
<protein>
    <submittedName>
        <fullName evidence="4">Putative soluble epoxide hydrolase</fullName>
    </submittedName>
</protein>
<comment type="similarity">
    <text evidence="2">Belongs to the AB hydrolase superfamily. Epoxide hydrolase family.</text>
</comment>
<dbReference type="PRINTS" id="PR00111">
    <property type="entry name" value="ABHYDROLASE"/>
</dbReference>
<accession>A0A0P4VZE2</accession>
<dbReference type="InterPro" id="IPR029058">
    <property type="entry name" value="AB_hydrolase_fold"/>
</dbReference>
<evidence type="ECO:0000256" key="1">
    <source>
        <dbReference type="ARBA" id="ARBA00022801"/>
    </source>
</evidence>
<reference evidence="4" key="1">
    <citation type="journal article" date="2016" name="PLoS Negl. Trop. Dis.">
        <title>A Deep Insight into the Sialome of Rhodnius neglectus, a Vector of Chagas Disease.</title>
        <authorList>
            <person name="Santiago P.B."/>
            <person name="Assumpcao T.C."/>
            <person name="Araujo C.N."/>
            <person name="Bastos I.M."/>
            <person name="Neves D."/>
            <person name="Silva I.G."/>
            <person name="Charneau S."/>
            <person name="Queiroz R.M."/>
            <person name="Raiol T."/>
            <person name="Oliveira J.V."/>
            <person name="Sousa M.V."/>
            <person name="Calvo E."/>
            <person name="Ribeiro J.M."/>
            <person name="Santana J.M."/>
        </authorList>
    </citation>
    <scope>NUCLEOTIDE SEQUENCE</scope>
    <source>
        <tissue evidence="4">Salivary glands</tissue>
    </source>
</reference>
<dbReference type="InterPro" id="IPR000073">
    <property type="entry name" value="AB_hydrolase_1"/>
</dbReference>
<evidence type="ECO:0000313" key="4">
    <source>
        <dbReference type="EMBL" id="JAI54907.1"/>
    </source>
</evidence>
<dbReference type="InterPro" id="IPR000639">
    <property type="entry name" value="Epox_hydrolase-like"/>
</dbReference>
<evidence type="ECO:0000259" key="3">
    <source>
        <dbReference type="Pfam" id="PF00561"/>
    </source>
</evidence>
<dbReference type="SUPFAM" id="SSF53474">
    <property type="entry name" value="alpha/beta-Hydrolases"/>
    <property type="match status" value="1"/>
</dbReference>
<dbReference type="PANTHER" id="PTHR43329">
    <property type="entry name" value="EPOXIDE HYDROLASE"/>
    <property type="match status" value="1"/>
</dbReference>
<proteinExistence type="evidence at transcript level"/>
<dbReference type="EMBL" id="GDKW01001688">
    <property type="protein sequence ID" value="JAI54907.1"/>
    <property type="molecule type" value="mRNA"/>
</dbReference>
<dbReference type="Pfam" id="PF00561">
    <property type="entry name" value="Abhydrolase_1"/>
    <property type="match status" value="1"/>
</dbReference>
<dbReference type="AlphaFoldDB" id="A0A0P4VZE2"/>